<evidence type="ECO:0000313" key="3">
    <source>
        <dbReference type="Proteomes" id="UP001056635"/>
    </source>
</evidence>
<protein>
    <recommendedName>
        <fullName evidence="4">DUF4760 domain-containing protein</fullName>
    </recommendedName>
</protein>
<feature type="transmembrane region" description="Helical" evidence="1">
    <location>
        <begin position="15"/>
        <end position="36"/>
    </location>
</feature>
<sequence>MDYELGKFLTANASALFALVGALGGGILSFCSALILKKREFNLTISGKLLDRRIVSHENVISLAIKLRVMIALGGESTSGEARRAPQIMTSRNVFEDWLTHFTQLGLTGTTWLSNDAKKEINFVQDYFVTLHMYLDSVPSDKFLGLGELIRQDFISLSSSLEKKAFAFFQSGVRKLQPDSLDEWHKYQLSETQARLRSTALVKNYSAFLQARDEE</sequence>
<keyword evidence="1" id="KW-0812">Transmembrane</keyword>
<keyword evidence="1" id="KW-1133">Transmembrane helix</keyword>
<evidence type="ECO:0000256" key="1">
    <source>
        <dbReference type="SAM" id="Phobius"/>
    </source>
</evidence>
<reference evidence="2" key="1">
    <citation type="submission" date="2021-09" db="EMBL/GenBank/DDBJ databases">
        <title>First case of bloodstream infection caused by Mixta hanseatica sp. nov., a member of the Erwiniaceae family.</title>
        <authorList>
            <person name="Both A."/>
            <person name="Huang J."/>
            <person name="Wenzel P."/>
            <person name="Aepfelbacher M."/>
            <person name="Rohde H."/>
            <person name="Christner M."/>
            <person name="Hentschke M."/>
        </authorList>
    </citation>
    <scope>NUCLEOTIDE SEQUENCE</scope>
    <source>
        <strain evidence="2">X22927</strain>
    </source>
</reference>
<evidence type="ECO:0008006" key="4">
    <source>
        <dbReference type="Google" id="ProtNLM"/>
    </source>
</evidence>
<gene>
    <name evidence="2" type="ORF">K6958_15690</name>
</gene>
<keyword evidence="1" id="KW-0472">Membrane</keyword>
<organism evidence="2 3">
    <name type="scientific">Mixta hanseatica</name>
    <dbReference type="NCBI Taxonomy" id="2872648"/>
    <lineage>
        <taxon>Bacteria</taxon>
        <taxon>Pseudomonadati</taxon>
        <taxon>Pseudomonadota</taxon>
        <taxon>Gammaproteobacteria</taxon>
        <taxon>Enterobacterales</taxon>
        <taxon>Erwiniaceae</taxon>
        <taxon>Mixta</taxon>
    </lineage>
</organism>
<dbReference type="RefSeq" id="WP_249891991.1">
    <property type="nucleotide sequence ID" value="NZ_CP082904.1"/>
</dbReference>
<dbReference type="EMBL" id="CP082904">
    <property type="protein sequence ID" value="UQY43317.1"/>
    <property type="molecule type" value="Genomic_DNA"/>
</dbReference>
<name>A0ABY4R6S0_9GAMM</name>
<proteinExistence type="predicted"/>
<keyword evidence="3" id="KW-1185">Reference proteome</keyword>
<accession>A0ABY4R6S0</accession>
<dbReference type="Proteomes" id="UP001056635">
    <property type="component" value="Chromosome"/>
</dbReference>
<evidence type="ECO:0000313" key="2">
    <source>
        <dbReference type="EMBL" id="UQY43317.1"/>
    </source>
</evidence>